<feature type="compositionally biased region" description="Basic and acidic residues" evidence="5">
    <location>
        <begin position="605"/>
        <end position="615"/>
    </location>
</feature>
<dbReference type="GO" id="GO:0005815">
    <property type="term" value="C:microtubule organizing center"/>
    <property type="evidence" value="ECO:0007669"/>
    <property type="project" value="UniProtKB-SubCell"/>
</dbReference>
<feature type="region of interest" description="Disordered" evidence="5">
    <location>
        <begin position="559"/>
        <end position="678"/>
    </location>
</feature>
<feature type="domain" description="Cep57 centrosome microtubule-binding" evidence="6">
    <location>
        <begin position="813"/>
        <end position="889"/>
    </location>
</feature>
<evidence type="ECO:0000256" key="5">
    <source>
        <dbReference type="SAM" id="MobiDB-lite"/>
    </source>
</evidence>
<feature type="compositionally biased region" description="Polar residues" evidence="5">
    <location>
        <begin position="139"/>
        <end position="155"/>
    </location>
</feature>
<proteinExistence type="predicted"/>
<evidence type="ECO:0000256" key="3">
    <source>
        <dbReference type="ARBA" id="ARBA00023212"/>
    </source>
</evidence>
<feature type="compositionally biased region" description="Basic and acidic residues" evidence="5">
    <location>
        <begin position="360"/>
        <end position="370"/>
    </location>
</feature>
<feature type="compositionally biased region" description="Polar residues" evidence="5">
    <location>
        <begin position="212"/>
        <end position="239"/>
    </location>
</feature>
<reference evidence="8 9" key="1">
    <citation type="submission" date="2017-06" db="EMBL/GenBank/DDBJ databases">
        <title>Ant-infecting Ophiocordyceps genomes reveal a high diversity of potential behavioral manipulation genes and a possible major role for enterotoxins.</title>
        <authorList>
            <person name="De Bekker C."/>
            <person name="Evans H.C."/>
            <person name="Brachmann A."/>
            <person name="Hughes D.P."/>
        </authorList>
    </citation>
    <scope>NUCLEOTIDE SEQUENCE [LARGE SCALE GENOMIC DNA]</scope>
    <source>
        <strain evidence="8 9">Map64</strain>
    </source>
</reference>
<dbReference type="Pfam" id="PF06657">
    <property type="entry name" value="Cep57_MT_bd"/>
    <property type="match status" value="1"/>
</dbReference>
<comment type="subcellular location">
    <subcellularLocation>
        <location evidence="1">Cytoplasm</location>
        <location evidence="1">Cytoskeleton</location>
        <location evidence="1">Microtubule organizing center</location>
    </subcellularLocation>
</comment>
<feature type="coiled-coil region" evidence="4">
    <location>
        <begin position="462"/>
        <end position="546"/>
    </location>
</feature>
<dbReference type="InterPro" id="IPR051756">
    <property type="entry name" value="Centrosomal_MT-associated"/>
</dbReference>
<keyword evidence="9" id="KW-1185">Reference proteome</keyword>
<feature type="domain" description="PPC89 centrosome localisation" evidence="7">
    <location>
        <begin position="372"/>
        <end position="436"/>
    </location>
</feature>
<keyword evidence="3" id="KW-0206">Cytoskeleton</keyword>
<evidence type="ECO:0008006" key="10">
    <source>
        <dbReference type="Google" id="ProtNLM"/>
    </source>
</evidence>
<gene>
    <name evidence="8" type="ORF">CDD81_7874</name>
</gene>
<feature type="compositionally biased region" description="Polar residues" evidence="5">
    <location>
        <begin position="164"/>
        <end position="179"/>
    </location>
</feature>
<dbReference type="GO" id="GO:0008017">
    <property type="term" value="F:microtubule binding"/>
    <property type="evidence" value="ECO:0007669"/>
    <property type="project" value="InterPro"/>
</dbReference>
<accession>A0A2C5YHA4</accession>
<feature type="region of interest" description="Disordered" evidence="5">
    <location>
        <begin position="194"/>
        <end position="239"/>
    </location>
</feature>
<dbReference type="EMBL" id="NJET01000009">
    <property type="protein sequence ID" value="PHH66281.1"/>
    <property type="molecule type" value="Genomic_DNA"/>
</dbReference>
<dbReference type="Gene3D" id="1.20.58.130">
    <property type="match status" value="1"/>
</dbReference>
<feature type="region of interest" description="Disordered" evidence="5">
    <location>
        <begin position="712"/>
        <end position="750"/>
    </location>
</feature>
<dbReference type="STRING" id="1399860.A0A2C5YHA4"/>
<feature type="region of interest" description="Disordered" evidence="5">
    <location>
        <begin position="84"/>
        <end position="179"/>
    </location>
</feature>
<feature type="compositionally biased region" description="Basic and acidic residues" evidence="5">
    <location>
        <begin position="95"/>
        <end position="104"/>
    </location>
</feature>
<evidence type="ECO:0000256" key="2">
    <source>
        <dbReference type="ARBA" id="ARBA00022490"/>
    </source>
</evidence>
<dbReference type="PANTHER" id="PTHR19336">
    <property type="entry name" value="UNCHARACTERIZED DUF1167"/>
    <property type="match status" value="1"/>
</dbReference>
<dbReference type="InterPro" id="IPR024957">
    <property type="entry name" value="Cep57_MT-bd_dom"/>
</dbReference>
<feature type="coiled-coil region" evidence="4">
    <location>
        <begin position="829"/>
        <end position="882"/>
    </location>
</feature>
<dbReference type="InterPro" id="IPR025925">
    <property type="entry name" value="PPC89_CLD"/>
</dbReference>
<feature type="compositionally biased region" description="Low complexity" evidence="5">
    <location>
        <begin position="565"/>
        <end position="580"/>
    </location>
</feature>
<name>A0A2C5YHA4_9HYPO</name>
<feature type="compositionally biased region" description="Polar residues" evidence="5">
    <location>
        <begin position="715"/>
        <end position="729"/>
    </location>
</feature>
<dbReference type="AlphaFoldDB" id="A0A2C5YHA4"/>
<keyword evidence="2" id="KW-0963">Cytoplasm</keyword>
<dbReference type="Proteomes" id="UP000226192">
    <property type="component" value="Unassembled WGS sequence"/>
</dbReference>
<sequence length="932" mass="104012">MEAKPANRPRSRILREMNANRLNPFNSPPSSTGSHGTISPTLSTVFSDIEDSTRMLNKDIARVTAPRKLTVNWDAAGRKWPGYFSSKASGSNGAQEHKSAKENKQPATRHNSADDSTDNFAWQGVTKTRAEMQPRVDNDSSSLSAILSKPPTTRSASRHHVSSKKSANAASMPKVQNGSLKETRQSLYGLQRQLNASHTPKHNKQTEARGSLSPNTSSAKSSLTAVARSPNSLESPKNNIFSTPSILMPDVSHLEDFITGTLKFHSMDNKVPIFVKHGKVHDRQQNPSADAHAFIDGIEIPEDEKNIFVSMDMIRDEILSLQDHYDSVQEYAKNLQQHVEQLELQLKSRNKVSSSVQYSHENESTERNSELQDQVAKLQTQLEQCQRRANNTEKENESLVRERDRIANRLQTACEEINKLACRLTAKEREVETSHKKLENTDQILQDNDTLQRNLVTLRHGRDNLELDNTTLRQENESLRKKLAALKSDVEHDDAKLRQENESLRKKLATVKSSFEVKTTTLRQENESLREELATLKSEMENMTSAFFVPDITMESNAMDQTQPEVSESVEVSESMEVSVPLNVTAQKSKAHRSTRHGGGWDEETQNKNGHEQKQQQRSKHKKGASTVSKHDLTTQSQQKVKFSIPEKPAQDDKHAANKKSKRRSAGSHGSGRILDPFQDLDDTSCLSSFDDTTQDHAVPLNVNMVEQLSGAEQDGTTTTRHGRNSQGSRVVETRTVGKSSSVPKDGCPALSNDARRVLDRLCEHNCRNCIVCSRIASHGGVVSRSDVAAGKKRVTVPRPVPVSDLVVVHEDQTIRPAQCPGYALALAIKTAQDKARHLQLELTQVQARYDSLDACMGRKERNALFDKINKLLKRLDSKKDEIYNLYDVLEGQKVAGQAMSDQEVEMTILNITGMTVRDLTLTSEQTCPQAA</sequence>
<feature type="compositionally biased region" description="Basic residues" evidence="5">
    <location>
        <begin position="657"/>
        <end position="666"/>
    </location>
</feature>
<evidence type="ECO:0000256" key="1">
    <source>
        <dbReference type="ARBA" id="ARBA00004267"/>
    </source>
</evidence>
<keyword evidence="4" id="KW-0175">Coiled coil</keyword>
<organism evidence="8 9">
    <name type="scientific">Ophiocordyceps australis</name>
    <dbReference type="NCBI Taxonomy" id="1399860"/>
    <lineage>
        <taxon>Eukaryota</taxon>
        <taxon>Fungi</taxon>
        <taxon>Dikarya</taxon>
        <taxon>Ascomycota</taxon>
        <taxon>Pezizomycotina</taxon>
        <taxon>Sordariomycetes</taxon>
        <taxon>Hypocreomycetidae</taxon>
        <taxon>Hypocreales</taxon>
        <taxon>Ophiocordycipitaceae</taxon>
        <taxon>Ophiocordyceps</taxon>
    </lineage>
</organism>
<evidence type="ECO:0000256" key="4">
    <source>
        <dbReference type="SAM" id="Coils"/>
    </source>
</evidence>
<protein>
    <recommendedName>
        <fullName evidence="10">Cep57 centrosome microtubule-binding domain-containing protein</fullName>
    </recommendedName>
</protein>
<dbReference type="OrthoDB" id="76453at2759"/>
<evidence type="ECO:0000313" key="9">
    <source>
        <dbReference type="Proteomes" id="UP000226192"/>
    </source>
</evidence>
<evidence type="ECO:0000313" key="8">
    <source>
        <dbReference type="EMBL" id="PHH66281.1"/>
    </source>
</evidence>
<feature type="region of interest" description="Disordered" evidence="5">
    <location>
        <begin position="353"/>
        <end position="373"/>
    </location>
</feature>
<evidence type="ECO:0000259" key="6">
    <source>
        <dbReference type="Pfam" id="PF06657"/>
    </source>
</evidence>
<dbReference type="PANTHER" id="PTHR19336:SF9">
    <property type="entry name" value="SPINDLE POLE BODY PROTEIN PPC89"/>
    <property type="match status" value="1"/>
</dbReference>
<comment type="caution">
    <text evidence="8">The sequence shown here is derived from an EMBL/GenBank/DDBJ whole genome shotgun (WGS) entry which is preliminary data.</text>
</comment>
<dbReference type="Pfam" id="PF14197">
    <property type="entry name" value="Cep57_CLD_2"/>
    <property type="match status" value="1"/>
</dbReference>
<feature type="region of interest" description="Disordered" evidence="5">
    <location>
        <begin position="1"/>
        <end position="41"/>
    </location>
</feature>
<feature type="compositionally biased region" description="Polar residues" evidence="5">
    <location>
        <begin position="20"/>
        <end position="41"/>
    </location>
</feature>
<feature type="compositionally biased region" description="Basic and acidic residues" evidence="5">
    <location>
        <begin position="128"/>
        <end position="138"/>
    </location>
</feature>
<evidence type="ECO:0000259" key="7">
    <source>
        <dbReference type="Pfam" id="PF14197"/>
    </source>
</evidence>